<name>F8FI53_PAEMK</name>
<dbReference type="KEGG" id="pms:KNP414_05432"/>
<feature type="compositionally biased region" description="Basic and acidic residues" evidence="1">
    <location>
        <begin position="1"/>
        <end position="13"/>
    </location>
</feature>
<sequence length="53" mass="5767">MHRQRFPEDRAAEGDGSYGSSRAGTKHITGRSRLRCSTASSRFDAARGQESAP</sequence>
<dbReference type="Proteomes" id="UP000006620">
    <property type="component" value="Chromosome"/>
</dbReference>
<proteinExistence type="predicted"/>
<feature type="region of interest" description="Disordered" evidence="1">
    <location>
        <begin position="1"/>
        <end position="53"/>
    </location>
</feature>
<gene>
    <name evidence="2" type="ordered locus">KNP414_05432</name>
</gene>
<dbReference type="EMBL" id="CP002869">
    <property type="protein sequence ID" value="AEI43956.1"/>
    <property type="molecule type" value="Genomic_DNA"/>
</dbReference>
<accession>F8FI53</accession>
<evidence type="ECO:0000256" key="1">
    <source>
        <dbReference type="SAM" id="MobiDB-lite"/>
    </source>
</evidence>
<evidence type="ECO:0000313" key="3">
    <source>
        <dbReference type="Proteomes" id="UP000006620"/>
    </source>
</evidence>
<dbReference type="PATRIC" id="fig|1036673.3.peg.5038"/>
<organism evidence="2 3">
    <name type="scientific">Paenibacillus mucilaginosus (strain KNP414)</name>
    <dbReference type="NCBI Taxonomy" id="1036673"/>
    <lineage>
        <taxon>Bacteria</taxon>
        <taxon>Bacillati</taxon>
        <taxon>Bacillota</taxon>
        <taxon>Bacilli</taxon>
        <taxon>Bacillales</taxon>
        <taxon>Paenibacillaceae</taxon>
        <taxon>Paenibacillus</taxon>
    </lineage>
</organism>
<evidence type="ECO:0000313" key="2">
    <source>
        <dbReference type="EMBL" id="AEI43956.1"/>
    </source>
</evidence>
<feature type="compositionally biased region" description="Basic residues" evidence="1">
    <location>
        <begin position="24"/>
        <end position="34"/>
    </location>
</feature>
<dbReference type="AlphaFoldDB" id="F8FI53"/>
<reference evidence="2 3" key="2">
    <citation type="journal article" date="2013" name="Genome Announc.">
        <title>Genome Sequence of Growth-Improving Paenibacillus mucilaginosus Strain KNP414.</title>
        <authorList>
            <person name="Lu J.J."/>
            <person name="Wang J.F."/>
            <person name="Hu X.F."/>
        </authorList>
    </citation>
    <scope>NUCLEOTIDE SEQUENCE [LARGE SCALE GENOMIC DNA]</scope>
    <source>
        <strain evidence="2 3">KNP414</strain>
    </source>
</reference>
<reference evidence="3" key="1">
    <citation type="submission" date="2011-06" db="EMBL/GenBank/DDBJ databases">
        <title>Complete genome sequence of Paenibacillus mucilaginosus KNP414.</title>
        <authorList>
            <person name="Wang J."/>
            <person name="Hu S."/>
            <person name="Hu X."/>
            <person name="Zhang B."/>
            <person name="Dong D."/>
            <person name="Zhang S."/>
            <person name="Zhao K."/>
            <person name="Wu D."/>
        </authorList>
    </citation>
    <scope>NUCLEOTIDE SEQUENCE [LARGE SCALE GENOMIC DNA]</scope>
    <source>
        <strain evidence="3">KNP414</strain>
    </source>
</reference>
<dbReference type="HOGENOM" id="CLU_3064257_0_0_9"/>
<protein>
    <submittedName>
        <fullName evidence="2">Uncharacterized protein</fullName>
    </submittedName>
</protein>